<evidence type="ECO:0000256" key="2">
    <source>
        <dbReference type="SAM" id="Phobius"/>
    </source>
</evidence>
<dbReference type="RefSeq" id="WP_274039817.1">
    <property type="nucleotide sequence ID" value="NZ_JANCPR020000001.1"/>
</dbReference>
<keyword evidence="4" id="KW-1185">Reference proteome</keyword>
<keyword evidence="2" id="KW-0812">Transmembrane</keyword>
<keyword evidence="2" id="KW-1133">Transmembrane helix</keyword>
<evidence type="ECO:0008006" key="5">
    <source>
        <dbReference type="Google" id="ProtNLM"/>
    </source>
</evidence>
<gene>
    <name evidence="3" type="ORF">NMN56_000790</name>
</gene>
<evidence type="ECO:0000313" key="4">
    <source>
        <dbReference type="Proteomes" id="UP001214441"/>
    </source>
</evidence>
<feature type="transmembrane region" description="Helical" evidence="2">
    <location>
        <begin position="35"/>
        <end position="56"/>
    </location>
</feature>
<organism evidence="3 4">
    <name type="scientific">Streptomyces iconiensis</name>
    <dbReference type="NCBI Taxonomy" id="1384038"/>
    <lineage>
        <taxon>Bacteria</taxon>
        <taxon>Bacillati</taxon>
        <taxon>Actinomycetota</taxon>
        <taxon>Actinomycetes</taxon>
        <taxon>Kitasatosporales</taxon>
        <taxon>Streptomycetaceae</taxon>
        <taxon>Streptomyces</taxon>
    </lineage>
</organism>
<sequence>MAYEGGQPGHGPGQAGPRHNGPPKIDARELRPKRFWYVVAGLIAAVLVGLGVAGFVSTLTGVIDSVDKEGRFRSGESLKMNLEDGDERAVSVDLVDGSRFRYRCQAQGPSDPSLSRPSSSFKVTAGGHTWQRVLMLKAHGTGEHTVTCQAARDTEFAVGEKPEMGGFLGGLLLTFGLPALGVIAGTLIAVITAIRRSRHRNRLLAERYPPWYGGPGPYGPPYAPPHAPPYAGPPQQGGPPPYGVPPQGGPPQGGFPGGPPEQGGPPRTW</sequence>
<accession>A0ABT6ZN90</accession>
<dbReference type="Proteomes" id="UP001214441">
    <property type="component" value="Unassembled WGS sequence"/>
</dbReference>
<feature type="transmembrane region" description="Helical" evidence="2">
    <location>
        <begin position="171"/>
        <end position="194"/>
    </location>
</feature>
<comment type="caution">
    <text evidence="3">The sequence shown here is derived from an EMBL/GenBank/DDBJ whole genome shotgun (WGS) entry which is preliminary data.</text>
</comment>
<feature type="region of interest" description="Disordered" evidence="1">
    <location>
        <begin position="1"/>
        <end position="26"/>
    </location>
</feature>
<reference evidence="3 4" key="1">
    <citation type="submission" date="2023-05" db="EMBL/GenBank/DDBJ databases">
        <title>Streptantibioticus silvisoli sp. nov., acidotolerant actinomycetes 1 from pine litter.</title>
        <authorList>
            <person name="Swiecimska M."/>
            <person name="Golinska P."/>
            <person name="Sangal V."/>
            <person name="Wachnowicz B."/>
            <person name="Goodfellow M."/>
        </authorList>
    </citation>
    <scope>NUCLEOTIDE SEQUENCE [LARGE SCALE GENOMIC DNA]</scope>
    <source>
        <strain evidence="3 4">DSM 42109</strain>
    </source>
</reference>
<evidence type="ECO:0000256" key="1">
    <source>
        <dbReference type="SAM" id="MobiDB-lite"/>
    </source>
</evidence>
<feature type="compositionally biased region" description="Pro residues" evidence="1">
    <location>
        <begin position="217"/>
        <end position="249"/>
    </location>
</feature>
<dbReference type="EMBL" id="JANCPR020000001">
    <property type="protein sequence ID" value="MDJ1130508.1"/>
    <property type="molecule type" value="Genomic_DNA"/>
</dbReference>
<keyword evidence="2" id="KW-0472">Membrane</keyword>
<feature type="compositionally biased region" description="Gly residues" evidence="1">
    <location>
        <begin position="1"/>
        <end position="14"/>
    </location>
</feature>
<evidence type="ECO:0000313" key="3">
    <source>
        <dbReference type="EMBL" id="MDJ1130508.1"/>
    </source>
</evidence>
<protein>
    <recommendedName>
        <fullName evidence="5">Serine/arginine repetitive matrix protein 2</fullName>
    </recommendedName>
</protein>
<feature type="region of interest" description="Disordered" evidence="1">
    <location>
        <begin position="216"/>
        <end position="269"/>
    </location>
</feature>
<feature type="compositionally biased region" description="Pro residues" evidence="1">
    <location>
        <begin position="257"/>
        <end position="269"/>
    </location>
</feature>
<name>A0ABT6ZN90_9ACTN</name>
<proteinExistence type="predicted"/>